<dbReference type="SUPFAM" id="SSF51735">
    <property type="entry name" value="NAD(P)-binding Rossmann-fold domains"/>
    <property type="match status" value="1"/>
</dbReference>
<dbReference type="SMART" id="SM00881">
    <property type="entry name" value="CoA_binding"/>
    <property type="match status" value="1"/>
</dbReference>
<gene>
    <name evidence="8" type="ORF">J7S20_02165</name>
</gene>
<organism evidence="8 9">
    <name type="scientific">Stakelama marina</name>
    <dbReference type="NCBI Taxonomy" id="2826939"/>
    <lineage>
        <taxon>Bacteria</taxon>
        <taxon>Pseudomonadati</taxon>
        <taxon>Pseudomonadota</taxon>
        <taxon>Alphaproteobacteria</taxon>
        <taxon>Sphingomonadales</taxon>
        <taxon>Sphingomonadaceae</taxon>
        <taxon>Stakelama</taxon>
    </lineage>
</organism>
<dbReference type="Gene3D" id="3.40.50.720">
    <property type="entry name" value="NAD(P)-binding Rossmann-like Domain"/>
    <property type="match status" value="1"/>
</dbReference>
<feature type="domain" description="N-acetyltransferase" evidence="7">
    <location>
        <begin position="730"/>
        <end position="880"/>
    </location>
</feature>
<dbReference type="InterPro" id="IPR011761">
    <property type="entry name" value="ATP-grasp"/>
</dbReference>
<dbReference type="AlphaFoldDB" id="A0A8T4I9K1"/>
<dbReference type="Gene3D" id="3.40.630.30">
    <property type="match status" value="1"/>
</dbReference>
<accession>A0A8T4I9K1</accession>
<evidence type="ECO:0000259" key="7">
    <source>
        <dbReference type="PROSITE" id="PS51186"/>
    </source>
</evidence>
<dbReference type="PROSITE" id="PS51186">
    <property type="entry name" value="GNAT"/>
    <property type="match status" value="1"/>
</dbReference>
<dbReference type="Gene3D" id="3.30.1490.20">
    <property type="entry name" value="ATP-grasp fold, A domain"/>
    <property type="match status" value="1"/>
</dbReference>
<dbReference type="InterPro" id="IPR013815">
    <property type="entry name" value="ATP_grasp_subdomain_1"/>
</dbReference>
<dbReference type="EMBL" id="JAGRQC010000001">
    <property type="protein sequence ID" value="MBR0551307.1"/>
    <property type="molecule type" value="Genomic_DNA"/>
</dbReference>
<evidence type="ECO:0000313" key="9">
    <source>
        <dbReference type="Proteomes" id="UP000676996"/>
    </source>
</evidence>
<dbReference type="InterPro" id="IPR043938">
    <property type="entry name" value="Ligase_CoA_dom"/>
</dbReference>
<dbReference type="GO" id="GO:0006099">
    <property type="term" value="P:tricarboxylic acid cycle"/>
    <property type="evidence" value="ECO:0007669"/>
    <property type="project" value="UniProtKB-KW"/>
</dbReference>
<dbReference type="InterPro" id="IPR051538">
    <property type="entry name" value="Acyl-CoA_Synth/Transferase"/>
</dbReference>
<sequence>MTTRNLDTLLHPRSVAVIGASHRDGSVGQRLMANLGDFAGTVYAVNPRASDADGPCWVRSVAELPETPDLAVVAAPADQVADVISELGEKGVRMAVVISAGLHDPERRQAVLDAAGRHCLRLIGPNSLGILLPQADLNASFAQVTAPRGRLALLSQSGALVTAMLDWARDRRLGFSSVISMGDMIDVDFGDMIDLLANDPGTDAILLYVESITDPAKFMSAARAASRIKPVVALKAGRSAAASRAAVSHTGRLAGAYDVHLAAFERAGIVAVDTLDGLLDAAQILSTPRRTAGRRIAVITNGGGPGILAADAITQRGGELARLGPSTIEALDGVLPAGWSGGNPIDVVGDAHADRFAAALDVVGRDEDVDAILVLHSPTAVATGTEIARAVADCVGDTSRFPGHVPVVGCWLGDSNCDEVRPILSEAKLPLFGSIAHAAQAFVHLWQAEAARSALMQAPAHARAAESDRARAMAVIRAARHDGRTILSAAEAKSLLAGYGVPVLPAQFARTPEAVAAACEQLDPPFVVKVVSPQVTHKSDIGGVALDLPNAEAAVEAAHAMRGRISHEEPHIHLDGFEVETMVERPHGHELLIGVADDPTFGPVMTVGAGGTAVELIGDRALGLPPLDDRLARAMIAKTRIARLMAGYRDVPAANIDAVSDALNAVSALVVDLPDIVELDINPLLADESGVIALDARVRISPEPAQSRLAIRPVPIQWAADLTTRSGELLHVRPVVPTDEDVLSEFFRHVTPEDLRFRFLSAVREVGHERIAAMTQIDYRRTMTFLAFAGDSPVAVAMLAADPDHLRAELAITVREGWKRKGVSWTLMEHVLRYAEADGIRIVESLESTDNVAALKLEREMGFTTTPVPGSPGEMIVRKQIAPVA</sequence>
<dbReference type="Proteomes" id="UP000676996">
    <property type="component" value="Unassembled WGS sequence"/>
</dbReference>
<name>A0A8T4I9K1_9SPHN</name>
<protein>
    <submittedName>
        <fullName evidence="8">Bifunctional acetate--CoA ligase family protein/GNAT family N-acetyltransferase</fullName>
    </submittedName>
</protein>
<dbReference type="PROSITE" id="PS50975">
    <property type="entry name" value="ATP_GRASP"/>
    <property type="match status" value="1"/>
</dbReference>
<dbReference type="Pfam" id="PF19045">
    <property type="entry name" value="Ligase_CoA_2"/>
    <property type="match status" value="1"/>
</dbReference>
<dbReference type="Pfam" id="PF00583">
    <property type="entry name" value="Acetyltransf_1"/>
    <property type="match status" value="1"/>
</dbReference>
<evidence type="ECO:0000259" key="6">
    <source>
        <dbReference type="PROSITE" id="PS50975"/>
    </source>
</evidence>
<evidence type="ECO:0000256" key="3">
    <source>
        <dbReference type="ARBA" id="ARBA00022741"/>
    </source>
</evidence>
<dbReference type="GO" id="GO:0005524">
    <property type="term" value="F:ATP binding"/>
    <property type="evidence" value="ECO:0007669"/>
    <property type="project" value="UniProtKB-UniRule"/>
</dbReference>
<evidence type="ECO:0000256" key="5">
    <source>
        <dbReference type="PROSITE-ProRule" id="PRU00409"/>
    </source>
</evidence>
<dbReference type="InterPro" id="IPR016181">
    <property type="entry name" value="Acyl_CoA_acyltransferase"/>
</dbReference>
<dbReference type="InterPro" id="IPR000182">
    <property type="entry name" value="GNAT_dom"/>
</dbReference>
<dbReference type="SUPFAM" id="SSF56059">
    <property type="entry name" value="Glutathione synthetase ATP-binding domain-like"/>
    <property type="match status" value="1"/>
</dbReference>
<dbReference type="InterPro" id="IPR003781">
    <property type="entry name" value="CoA-bd"/>
</dbReference>
<dbReference type="InterPro" id="IPR016102">
    <property type="entry name" value="Succinyl-CoA_synth-like"/>
</dbReference>
<dbReference type="Gene3D" id="3.40.50.261">
    <property type="entry name" value="Succinyl-CoA synthetase domains"/>
    <property type="match status" value="2"/>
</dbReference>
<evidence type="ECO:0000256" key="1">
    <source>
        <dbReference type="ARBA" id="ARBA00022532"/>
    </source>
</evidence>
<keyword evidence="3 5" id="KW-0547">Nucleotide-binding</keyword>
<keyword evidence="2 8" id="KW-0436">Ligase</keyword>
<evidence type="ECO:0000313" key="8">
    <source>
        <dbReference type="EMBL" id="MBR0551307.1"/>
    </source>
</evidence>
<dbReference type="GO" id="GO:0043758">
    <property type="term" value="F:acetate-CoA ligase (ADP-forming) activity"/>
    <property type="evidence" value="ECO:0007669"/>
    <property type="project" value="InterPro"/>
</dbReference>
<dbReference type="SUPFAM" id="SSF52210">
    <property type="entry name" value="Succinyl-CoA synthetase domains"/>
    <property type="match status" value="2"/>
</dbReference>
<keyword evidence="9" id="KW-1185">Reference proteome</keyword>
<dbReference type="Pfam" id="PF13380">
    <property type="entry name" value="CoA_binding_2"/>
    <property type="match status" value="1"/>
</dbReference>
<comment type="caution">
    <text evidence="8">The sequence shown here is derived from an EMBL/GenBank/DDBJ whole genome shotgun (WGS) entry which is preliminary data.</text>
</comment>
<evidence type="ECO:0000256" key="4">
    <source>
        <dbReference type="ARBA" id="ARBA00022840"/>
    </source>
</evidence>
<evidence type="ECO:0000256" key="2">
    <source>
        <dbReference type="ARBA" id="ARBA00022598"/>
    </source>
</evidence>
<dbReference type="GO" id="GO:0016747">
    <property type="term" value="F:acyltransferase activity, transferring groups other than amino-acyl groups"/>
    <property type="evidence" value="ECO:0007669"/>
    <property type="project" value="InterPro"/>
</dbReference>
<proteinExistence type="predicted"/>
<dbReference type="GO" id="GO:0046872">
    <property type="term" value="F:metal ion binding"/>
    <property type="evidence" value="ECO:0007669"/>
    <property type="project" value="InterPro"/>
</dbReference>
<dbReference type="PANTHER" id="PTHR43334">
    <property type="entry name" value="ACETATE--COA LIGASE [ADP-FORMING]"/>
    <property type="match status" value="1"/>
</dbReference>
<dbReference type="CDD" id="cd04301">
    <property type="entry name" value="NAT_SF"/>
    <property type="match status" value="1"/>
</dbReference>
<reference evidence="8" key="1">
    <citation type="submission" date="2021-04" db="EMBL/GenBank/DDBJ databases">
        <title>Ouciella asimina sp. nov., isolated from the surface seawater in the hydrothermal field of Okinawa Trough.</title>
        <authorList>
            <person name="Shuang W."/>
        </authorList>
    </citation>
    <scope>NUCLEOTIDE SEQUENCE</scope>
    <source>
        <strain evidence="8">LXI357</strain>
    </source>
</reference>
<dbReference type="Gene3D" id="3.30.470.20">
    <property type="entry name" value="ATP-grasp fold, B domain"/>
    <property type="match status" value="1"/>
</dbReference>
<dbReference type="SUPFAM" id="SSF55729">
    <property type="entry name" value="Acyl-CoA N-acyltransferases (Nat)"/>
    <property type="match status" value="1"/>
</dbReference>
<dbReference type="InterPro" id="IPR036291">
    <property type="entry name" value="NAD(P)-bd_dom_sf"/>
</dbReference>
<dbReference type="Pfam" id="PF13607">
    <property type="entry name" value="Succ_CoA_lig"/>
    <property type="match status" value="1"/>
</dbReference>
<dbReference type="PANTHER" id="PTHR43334:SF1">
    <property type="entry name" value="3-HYDROXYPROPIONATE--COA LIGASE [ADP-FORMING]"/>
    <property type="match status" value="1"/>
</dbReference>
<dbReference type="Pfam" id="PF13549">
    <property type="entry name" value="ATP-grasp_5"/>
    <property type="match status" value="1"/>
</dbReference>
<dbReference type="InterPro" id="IPR032875">
    <property type="entry name" value="Succ_CoA_lig_flav_dom"/>
</dbReference>
<keyword evidence="4 5" id="KW-0067">ATP-binding</keyword>
<dbReference type="RefSeq" id="WP_284052590.1">
    <property type="nucleotide sequence ID" value="NZ_JAGRQC010000001.1"/>
</dbReference>
<keyword evidence="1" id="KW-0816">Tricarboxylic acid cycle</keyword>
<feature type="domain" description="ATP-grasp" evidence="6">
    <location>
        <begin position="493"/>
        <end position="529"/>
    </location>
</feature>